<feature type="non-terminal residue" evidence="1">
    <location>
        <position position="37"/>
    </location>
</feature>
<comment type="caution">
    <text evidence="1">The sequence shown here is derived from an EMBL/GenBank/DDBJ whole genome shotgun (WGS) entry which is preliminary data.</text>
</comment>
<sequence>RLRFYYQQKRWKRVGISLYSDIQDDDGHKIELAQTII</sequence>
<evidence type="ECO:0000313" key="1">
    <source>
        <dbReference type="EMBL" id="GAJ19063.1"/>
    </source>
</evidence>
<dbReference type="EMBL" id="BARW01043302">
    <property type="protein sequence ID" value="GAJ19063.1"/>
    <property type="molecule type" value="Genomic_DNA"/>
</dbReference>
<gene>
    <name evidence="1" type="ORF">S12H4_63526</name>
</gene>
<proteinExistence type="predicted"/>
<accession>X1UNL4</accession>
<reference evidence="1" key="1">
    <citation type="journal article" date="2014" name="Front. Microbiol.">
        <title>High frequency of phylogenetically diverse reductive dehalogenase-homologous genes in deep subseafloor sedimentary metagenomes.</title>
        <authorList>
            <person name="Kawai M."/>
            <person name="Futagami T."/>
            <person name="Toyoda A."/>
            <person name="Takaki Y."/>
            <person name="Nishi S."/>
            <person name="Hori S."/>
            <person name="Arai W."/>
            <person name="Tsubouchi T."/>
            <person name="Morono Y."/>
            <person name="Uchiyama I."/>
            <person name="Ito T."/>
            <person name="Fujiyama A."/>
            <person name="Inagaki F."/>
            <person name="Takami H."/>
        </authorList>
    </citation>
    <scope>NUCLEOTIDE SEQUENCE</scope>
    <source>
        <strain evidence="1">Expedition CK06-06</strain>
    </source>
</reference>
<protein>
    <submittedName>
        <fullName evidence="1">Uncharacterized protein</fullName>
    </submittedName>
</protein>
<feature type="non-terminal residue" evidence="1">
    <location>
        <position position="1"/>
    </location>
</feature>
<name>X1UNL4_9ZZZZ</name>
<dbReference type="AlphaFoldDB" id="X1UNL4"/>
<organism evidence="1">
    <name type="scientific">marine sediment metagenome</name>
    <dbReference type="NCBI Taxonomy" id="412755"/>
    <lineage>
        <taxon>unclassified sequences</taxon>
        <taxon>metagenomes</taxon>
        <taxon>ecological metagenomes</taxon>
    </lineage>
</organism>